<feature type="compositionally biased region" description="Basic residues" evidence="1">
    <location>
        <begin position="274"/>
        <end position="285"/>
    </location>
</feature>
<accession>A0A2U4AKI5</accession>
<feature type="compositionally biased region" description="Basic and acidic residues" evidence="1">
    <location>
        <begin position="188"/>
        <end position="198"/>
    </location>
</feature>
<dbReference type="Proteomes" id="UP000245320">
    <property type="component" value="Chromosome 15"/>
</dbReference>
<feature type="region of interest" description="Disordered" evidence="1">
    <location>
        <begin position="269"/>
        <end position="292"/>
    </location>
</feature>
<name>A0A2U4AKI5_TURTR</name>
<evidence type="ECO:0000256" key="1">
    <source>
        <dbReference type="SAM" id="MobiDB-lite"/>
    </source>
</evidence>
<sequence length="356" mass="38263">MLLPVDAGVWGWGPSGDTKNLEGGWKPPSPRRSLFSHHKEARNMSYWMRPFLGRLGYPRCSPASTSPKPRWAQPPPGGPTLGLDLLRLCPPSSSRLPEPGGRGWGSKFKPQASAWELRALLISQPLSLNCTGSATGRIQDTGPRPPSPMQVPVVRGLRESNCTRNLSPGPPLPVVEGGQGDCSQTRRSSWDGKGRERPTCLNTVELGSEHPGGADDPTCQLPGMMALGVSPLCQHQGLCPPGGPRPPLPSRRLCKTSREVAVWDALHGAPSSGRARRPAGLRGRPHSCCNGSNNHYHNPVTVETAPTVTTAKAAAAAVTKTTHNHDRFLDTDCIMLDKVKVSPFISSEYFLGKITE</sequence>
<feature type="region of interest" description="Disordered" evidence="1">
    <location>
        <begin position="164"/>
        <end position="198"/>
    </location>
</feature>
<proteinExistence type="predicted"/>
<gene>
    <name evidence="3 4" type="primary">LOC109548441</name>
</gene>
<evidence type="ECO:0000313" key="2">
    <source>
        <dbReference type="Proteomes" id="UP000245320"/>
    </source>
</evidence>
<evidence type="ECO:0000313" key="4">
    <source>
        <dbReference type="RefSeq" id="XP_033696162.1"/>
    </source>
</evidence>
<organism evidence="2 3">
    <name type="scientific">Tursiops truncatus</name>
    <name type="common">Atlantic bottle-nosed dolphin</name>
    <name type="synonym">Delphinus truncatus</name>
    <dbReference type="NCBI Taxonomy" id="9739"/>
    <lineage>
        <taxon>Eukaryota</taxon>
        <taxon>Metazoa</taxon>
        <taxon>Chordata</taxon>
        <taxon>Craniata</taxon>
        <taxon>Vertebrata</taxon>
        <taxon>Euteleostomi</taxon>
        <taxon>Mammalia</taxon>
        <taxon>Eutheria</taxon>
        <taxon>Laurasiatheria</taxon>
        <taxon>Artiodactyla</taxon>
        <taxon>Whippomorpha</taxon>
        <taxon>Cetacea</taxon>
        <taxon>Odontoceti</taxon>
        <taxon>Delphinidae</taxon>
        <taxon>Tursiops</taxon>
    </lineage>
</organism>
<reference evidence="3 4" key="1">
    <citation type="submission" date="2025-04" db="UniProtKB">
        <authorList>
            <consortium name="RefSeq"/>
        </authorList>
    </citation>
    <scope>IDENTIFICATION</scope>
    <source>
        <tissue evidence="3 4">Spleen</tissue>
    </source>
</reference>
<dbReference type="RefSeq" id="XP_033696162.1">
    <property type="nucleotide sequence ID" value="XM_033840271.1"/>
</dbReference>
<dbReference type="AlphaFoldDB" id="A0A2U4AKI5"/>
<dbReference type="RefSeq" id="XP_019781488.1">
    <property type="nucleotide sequence ID" value="XM_019925929.2"/>
</dbReference>
<evidence type="ECO:0000313" key="3">
    <source>
        <dbReference type="RefSeq" id="XP_019781488.1"/>
    </source>
</evidence>
<keyword evidence="2" id="KW-1185">Reference proteome</keyword>
<protein>
    <submittedName>
        <fullName evidence="3 4">Uncharacterized protein LOC109548441 isoform X1</fullName>
    </submittedName>
</protein>